<proteinExistence type="predicted"/>
<dbReference type="EMBL" id="DPIY01000004">
    <property type="protein sequence ID" value="HCT56275.1"/>
    <property type="molecule type" value="Genomic_DNA"/>
</dbReference>
<dbReference type="InterPro" id="IPR050583">
    <property type="entry name" value="Mycobacterial_A85_antigen"/>
</dbReference>
<gene>
    <name evidence="2" type="ORF">DGD08_03580</name>
</gene>
<dbReference type="InterPro" id="IPR029058">
    <property type="entry name" value="AB_hydrolase_fold"/>
</dbReference>
<dbReference type="Proteomes" id="UP000264071">
    <property type="component" value="Unassembled WGS sequence"/>
</dbReference>
<evidence type="ECO:0008006" key="4">
    <source>
        <dbReference type="Google" id="ProtNLM"/>
    </source>
</evidence>
<feature type="region of interest" description="Disordered" evidence="1">
    <location>
        <begin position="1"/>
        <end position="34"/>
    </location>
</feature>
<feature type="region of interest" description="Disordered" evidence="1">
    <location>
        <begin position="47"/>
        <end position="69"/>
    </location>
</feature>
<protein>
    <recommendedName>
        <fullName evidence="4">Alpha/beta hydrolase</fullName>
    </recommendedName>
</protein>
<dbReference type="PANTHER" id="PTHR48098">
    <property type="entry name" value="ENTEROCHELIN ESTERASE-RELATED"/>
    <property type="match status" value="1"/>
</dbReference>
<dbReference type="InterPro" id="IPR000801">
    <property type="entry name" value="Esterase-like"/>
</dbReference>
<dbReference type="SUPFAM" id="SSF53474">
    <property type="entry name" value="alpha/beta-Hydrolases"/>
    <property type="match status" value="1"/>
</dbReference>
<organism evidence="2 3">
    <name type="scientific">Gemmatimonas aurantiaca</name>
    <dbReference type="NCBI Taxonomy" id="173480"/>
    <lineage>
        <taxon>Bacteria</taxon>
        <taxon>Pseudomonadati</taxon>
        <taxon>Gemmatimonadota</taxon>
        <taxon>Gemmatimonadia</taxon>
        <taxon>Gemmatimonadales</taxon>
        <taxon>Gemmatimonadaceae</taxon>
        <taxon>Gemmatimonas</taxon>
    </lineage>
</organism>
<dbReference type="PANTHER" id="PTHR48098:SF6">
    <property type="entry name" value="FERRI-BACILLIBACTIN ESTERASE BESA"/>
    <property type="match status" value="1"/>
</dbReference>
<evidence type="ECO:0000256" key="1">
    <source>
        <dbReference type="SAM" id="MobiDB-lite"/>
    </source>
</evidence>
<accession>A0A3D4V5B2</accession>
<evidence type="ECO:0000313" key="2">
    <source>
        <dbReference type="EMBL" id="HCT56275.1"/>
    </source>
</evidence>
<dbReference type="Gene3D" id="3.40.50.1820">
    <property type="entry name" value="alpha/beta hydrolase"/>
    <property type="match status" value="1"/>
</dbReference>
<comment type="caution">
    <text evidence="2">The sequence shown here is derived from an EMBL/GenBank/DDBJ whole genome shotgun (WGS) entry which is preliminary data.</text>
</comment>
<dbReference type="Pfam" id="PF00756">
    <property type="entry name" value="Esterase"/>
    <property type="match status" value="1"/>
</dbReference>
<evidence type="ECO:0000313" key="3">
    <source>
        <dbReference type="Proteomes" id="UP000264071"/>
    </source>
</evidence>
<name>A0A3D4V5B2_9BACT</name>
<sequence>MRVPQVASRDTGERVIRSPPVRDSGPDPAQQDPRGVIARHIMDGMPWRRQSKRDSAAAPWDTHGPSGKRGSPRFALECLWVARWRYPAVRPQTTHLHHRILRLSAPRHRMPHIPRFLSMVRAFMVLAALAPVTHMNAQSSRVLRVPSAALGETRVVHLHLPEGYGLAKRRYPVVVLLDGQVKAFNDIAVAAAGYELTGDQHPIAMPPQIVVAIEQGDRAGDLVRREDAFLRFLTDELLPKIDREFRTAPFHTLIGHSLGGRFALGAMCRAGRMFPAVVAISPSVSDSSLAVTTQCVRSDSSASPRWLVVSAGTLEPRSLANSERLLTALTAVRPASWRIHRVDAPGLDHTGTPLITIPMGLWAVFSDSIWRLPAAIDDSLAKRLGDADALLERGVATRDQRLHLERGASLGATPGEQARVVSAWLWHRNGERAVASAREYLNRFPDVMHGYTLLIDAYDAAGNHAEARKAIESAISHSNRVPWFDETQKARFQADMRKALAERIPR</sequence>
<reference evidence="2 3" key="1">
    <citation type="journal article" date="2018" name="Nat. Biotechnol.">
        <title>A standardized bacterial taxonomy based on genome phylogeny substantially revises the tree of life.</title>
        <authorList>
            <person name="Parks D.H."/>
            <person name="Chuvochina M."/>
            <person name="Waite D.W."/>
            <person name="Rinke C."/>
            <person name="Skarshewski A."/>
            <person name="Chaumeil P.A."/>
            <person name="Hugenholtz P."/>
        </authorList>
    </citation>
    <scope>NUCLEOTIDE SEQUENCE [LARGE SCALE GENOMIC DNA]</scope>
    <source>
        <strain evidence="2">UBA8844</strain>
    </source>
</reference>
<dbReference type="SUPFAM" id="SSF48452">
    <property type="entry name" value="TPR-like"/>
    <property type="match status" value="1"/>
</dbReference>
<dbReference type="InterPro" id="IPR011990">
    <property type="entry name" value="TPR-like_helical_dom_sf"/>
</dbReference>
<dbReference type="AlphaFoldDB" id="A0A3D4V5B2"/>